<protein>
    <recommendedName>
        <fullName evidence="4">Zn(2)-C6 fungal-type domain-containing protein</fullName>
    </recommendedName>
</protein>
<feature type="compositionally biased region" description="Polar residues" evidence="3">
    <location>
        <begin position="88"/>
        <end position="111"/>
    </location>
</feature>
<reference evidence="5" key="1">
    <citation type="submission" date="2021-01" db="EMBL/GenBank/DDBJ databases">
        <authorList>
            <person name="Kaushik A."/>
        </authorList>
    </citation>
    <scope>NUCLEOTIDE SEQUENCE</scope>
    <source>
        <strain evidence="5">AG6-10EEA</strain>
    </source>
</reference>
<accession>A0A8H3CP89</accession>
<dbReference type="SMART" id="SM00066">
    <property type="entry name" value="GAL4"/>
    <property type="match status" value="1"/>
</dbReference>
<sequence length="688" mass="75851">MLSKAYSGCITCINSRKTCDETRPRCQRCTKTGIDCGGYGDMEQESSKFAKRRLRPPSTSEVADRAAELSSPPPPGLSSYRARRDATRTTPLSDSMGSSGTINSDSETSVGTLPGGSLGLFRRPSTTGPYQDFRGELDTEQHAKTAPPLTLKMKSPTVIEIIDLTGPQPDIAETQHLPPSPSSILPHHWMPNSYNPPIAFPAAHESMSLAVSPPPAKLTPGQASLFEALFSLAQASETSFLSPQSYSTPTPHLSSASSSSNSMSPWPSPDVDDDTSDTSDDDDRDSAKQIWCSSPVMDSSIPTNSLPYVLQSYANWLNYTTFEPLKLVYPTKECVIAKFGSSQESRTKIILIANAMSMLRRTRNPRGVSLVSMLASQVHETVTMFRSQSRVTPGSEQQNARAALDHIVEILGVQLYSSPLSAVIRLLEDTAPVFRSACPEPLTQLVNLPDLLLGPWVHLRYFAVTDITLSITTGRPMFFRYEVEFSLDLCERMIQRKVNFGLTWMHGMPDELVLLFAWMNNLREEAQLGTHIHEEIIYRLEADIKGLQIVPGQTADPMLKVARLVVQECWRQVAYIYLYMALCGAYAQDPRVEKAIKAFMRLVNGTAPGRNPDAFLVVPAVIAGIAAIKPKDRETLRTRLSGLPECKPGTSRHDSLRILEDVWARTTGEGRAPVWEDLRVGCMRVSGL</sequence>
<dbReference type="InterPro" id="IPR001138">
    <property type="entry name" value="Zn2Cys6_DnaBD"/>
</dbReference>
<dbReference type="PROSITE" id="PS50048">
    <property type="entry name" value="ZN2_CY6_FUNGAL_2"/>
    <property type="match status" value="1"/>
</dbReference>
<organism evidence="5 6">
    <name type="scientific">Rhizoctonia solani</name>
    <dbReference type="NCBI Taxonomy" id="456999"/>
    <lineage>
        <taxon>Eukaryota</taxon>
        <taxon>Fungi</taxon>
        <taxon>Dikarya</taxon>
        <taxon>Basidiomycota</taxon>
        <taxon>Agaricomycotina</taxon>
        <taxon>Agaricomycetes</taxon>
        <taxon>Cantharellales</taxon>
        <taxon>Ceratobasidiaceae</taxon>
        <taxon>Rhizoctonia</taxon>
    </lineage>
</organism>
<gene>
    <name evidence="5" type="ORF">RDB_LOCUS100343</name>
</gene>
<proteinExistence type="predicted"/>
<comment type="caution">
    <text evidence="5">The sequence shown here is derived from an EMBL/GenBank/DDBJ whole genome shotgun (WGS) entry which is preliminary data.</text>
</comment>
<feature type="region of interest" description="Disordered" evidence="3">
    <location>
        <begin position="241"/>
        <end position="291"/>
    </location>
</feature>
<dbReference type="EMBL" id="CAJMXA010003015">
    <property type="protein sequence ID" value="CAE6490273.1"/>
    <property type="molecule type" value="Genomic_DNA"/>
</dbReference>
<comment type="subcellular location">
    <subcellularLocation>
        <location evidence="1">Nucleus</location>
    </subcellularLocation>
</comment>
<feature type="compositionally biased region" description="Low complexity" evidence="3">
    <location>
        <begin position="247"/>
        <end position="265"/>
    </location>
</feature>
<keyword evidence="2" id="KW-0539">Nucleus</keyword>
<evidence type="ECO:0000313" key="6">
    <source>
        <dbReference type="Proteomes" id="UP000663853"/>
    </source>
</evidence>
<dbReference type="PANTHER" id="PTHR37534:SF46">
    <property type="entry name" value="ZN(II)2CYS6 TRANSCRIPTION FACTOR (EUROFUNG)"/>
    <property type="match status" value="1"/>
</dbReference>
<dbReference type="GO" id="GO:0008270">
    <property type="term" value="F:zinc ion binding"/>
    <property type="evidence" value="ECO:0007669"/>
    <property type="project" value="InterPro"/>
</dbReference>
<dbReference type="GO" id="GO:0000981">
    <property type="term" value="F:DNA-binding transcription factor activity, RNA polymerase II-specific"/>
    <property type="evidence" value="ECO:0007669"/>
    <property type="project" value="InterPro"/>
</dbReference>
<dbReference type="GO" id="GO:0005634">
    <property type="term" value="C:nucleus"/>
    <property type="evidence" value="ECO:0007669"/>
    <property type="project" value="UniProtKB-SubCell"/>
</dbReference>
<feature type="region of interest" description="Disordered" evidence="3">
    <location>
        <begin position="47"/>
        <end position="128"/>
    </location>
</feature>
<dbReference type="Gene3D" id="4.10.240.10">
    <property type="entry name" value="Zn(2)-C6 fungal-type DNA-binding domain"/>
    <property type="match status" value="1"/>
</dbReference>
<dbReference type="Proteomes" id="UP000663853">
    <property type="component" value="Unassembled WGS sequence"/>
</dbReference>
<name>A0A8H3CP89_9AGAM</name>
<evidence type="ECO:0000256" key="1">
    <source>
        <dbReference type="ARBA" id="ARBA00004123"/>
    </source>
</evidence>
<evidence type="ECO:0000259" key="4">
    <source>
        <dbReference type="PROSITE" id="PS50048"/>
    </source>
</evidence>
<dbReference type="CDD" id="cd00067">
    <property type="entry name" value="GAL4"/>
    <property type="match status" value="1"/>
</dbReference>
<dbReference type="SUPFAM" id="SSF57701">
    <property type="entry name" value="Zn2/Cys6 DNA-binding domain"/>
    <property type="match status" value="1"/>
</dbReference>
<dbReference type="AlphaFoldDB" id="A0A8H3CP89"/>
<feature type="domain" description="Zn(2)-C6 fungal-type" evidence="4">
    <location>
        <begin position="8"/>
        <end position="36"/>
    </location>
</feature>
<dbReference type="Pfam" id="PF11951">
    <property type="entry name" value="Fungal_trans_2"/>
    <property type="match status" value="1"/>
</dbReference>
<dbReference type="InterPro" id="IPR021858">
    <property type="entry name" value="Fun_TF"/>
</dbReference>
<evidence type="ECO:0000313" key="5">
    <source>
        <dbReference type="EMBL" id="CAE6490273.1"/>
    </source>
</evidence>
<dbReference type="Pfam" id="PF00172">
    <property type="entry name" value="Zn_clus"/>
    <property type="match status" value="1"/>
</dbReference>
<dbReference type="InterPro" id="IPR036864">
    <property type="entry name" value="Zn2-C6_fun-type_DNA-bd_sf"/>
</dbReference>
<evidence type="ECO:0000256" key="3">
    <source>
        <dbReference type="SAM" id="MobiDB-lite"/>
    </source>
</evidence>
<evidence type="ECO:0000256" key="2">
    <source>
        <dbReference type="ARBA" id="ARBA00023242"/>
    </source>
</evidence>
<dbReference type="PANTHER" id="PTHR37534">
    <property type="entry name" value="TRANSCRIPTIONAL ACTIVATOR PROTEIN UGA3"/>
    <property type="match status" value="1"/>
</dbReference>
<feature type="compositionally biased region" description="Acidic residues" evidence="3">
    <location>
        <begin position="270"/>
        <end position="284"/>
    </location>
</feature>